<dbReference type="EMBL" id="JAGIKZ010000001">
    <property type="protein sequence ID" value="MBP2239591.1"/>
    <property type="molecule type" value="Genomic_DNA"/>
</dbReference>
<dbReference type="Proteomes" id="UP001519293">
    <property type="component" value="Unassembled WGS sequence"/>
</dbReference>
<dbReference type="RefSeq" id="WP_066394766.1">
    <property type="nucleotide sequence ID" value="NZ_JAGIKZ010000001.1"/>
</dbReference>
<comment type="caution">
    <text evidence="2">The sequence shown here is derived from an EMBL/GenBank/DDBJ whole genome shotgun (WGS) entry which is preliminary data.</text>
</comment>
<keyword evidence="1" id="KW-1133">Transmembrane helix</keyword>
<feature type="transmembrane region" description="Helical" evidence="1">
    <location>
        <begin position="6"/>
        <end position="25"/>
    </location>
</feature>
<keyword evidence="1" id="KW-0472">Membrane</keyword>
<proteinExistence type="predicted"/>
<protein>
    <submittedName>
        <fullName evidence="2">Uncharacterized protein</fullName>
    </submittedName>
</protein>
<evidence type="ECO:0000313" key="2">
    <source>
        <dbReference type="EMBL" id="MBP2239591.1"/>
    </source>
</evidence>
<keyword evidence="3" id="KW-1185">Reference proteome</keyword>
<organism evidence="2 3">
    <name type="scientific">Cytobacillus eiseniae</name>
    <dbReference type="NCBI Taxonomy" id="762947"/>
    <lineage>
        <taxon>Bacteria</taxon>
        <taxon>Bacillati</taxon>
        <taxon>Bacillota</taxon>
        <taxon>Bacilli</taxon>
        <taxon>Bacillales</taxon>
        <taxon>Bacillaceae</taxon>
        <taxon>Cytobacillus</taxon>
    </lineage>
</organism>
<evidence type="ECO:0000313" key="3">
    <source>
        <dbReference type="Proteomes" id="UP001519293"/>
    </source>
</evidence>
<gene>
    <name evidence="2" type="ORF">J2Z40_000144</name>
</gene>
<sequence length="59" mass="6769">MIELLLLVVPLLGVLWFINLTTFLKKLKDGKDTHNQNVLGAVYTFFLLLALMLFFPGFQ</sequence>
<reference evidence="2 3" key="1">
    <citation type="submission" date="2021-03" db="EMBL/GenBank/DDBJ databases">
        <title>Genomic Encyclopedia of Type Strains, Phase IV (KMG-IV): sequencing the most valuable type-strain genomes for metagenomic binning, comparative biology and taxonomic classification.</title>
        <authorList>
            <person name="Goeker M."/>
        </authorList>
    </citation>
    <scope>NUCLEOTIDE SEQUENCE [LARGE SCALE GENOMIC DNA]</scope>
    <source>
        <strain evidence="2 3">DSM 26675</strain>
    </source>
</reference>
<keyword evidence="1" id="KW-0812">Transmembrane</keyword>
<evidence type="ECO:0000256" key="1">
    <source>
        <dbReference type="SAM" id="Phobius"/>
    </source>
</evidence>
<feature type="transmembrane region" description="Helical" evidence="1">
    <location>
        <begin position="37"/>
        <end position="58"/>
    </location>
</feature>
<accession>A0ABS4RB33</accession>
<name>A0ABS4RB33_9BACI</name>